<keyword evidence="3" id="KW-1185">Reference proteome</keyword>
<evidence type="ECO:0000313" key="3">
    <source>
        <dbReference type="Proteomes" id="UP000435187"/>
    </source>
</evidence>
<dbReference type="Gene3D" id="1.10.260.40">
    <property type="entry name" value="lambda repressor-like DNA-binding domains"/>
    <property type="match status" value="1"/>
</dbReference>
<dbReference type="EMBL" id="WJEE01000012">
    <property type="protein sequence ID" value="MRI66191.1"/>
    <property type="molecule type" value="Genomic_DNA"/>
</dbReference>
<accession>A0A6N7QZ76</accession>
<dbReference type="GO" id="GO:0003677">
    <property type="term" value="F:DNA binding"/>
    <property type="evidence" value="ECO:0007669"/>
    <property type="project" value="InterPro"/>
</dbReference>
<dbReference type="Proteomes" id="UP000435187">
    <property type="component" value="Unassembled WGS sequence"/>
</dbReference>
<dbReference type="InterPro" id="IPR010982">
    <property type="entry name" value="Lambda_DNA-bd_dom_sf"/>
</dbReference>
<reference evidence="2 3" key="1">
    <citation type="submission" date="2019-10" db="EMBL/GenBank/DDBJ databases">
        <title>Gracilibacillus salitolerans sp. nov., a moderate halophile isolated from a saline soil in northwest China.</title>
        <authorList>
            <person name="Gan L."/>
        </authorList>
    </citation>
    <scope>NUCLEOTIDE SEQUENCE [LARGE SCALE GENOMIC DNA]</scope>
    <source>
        <strain evidence="2 3">TP2-8</strain>
    </source>
</reference>
<organism evidence="2 3">
    <name type="scientific">Gracilibacillus thailandensis</name>
    <dbReference type="NCBI Taxonomy" id="563735"/>
    <lineage>
        <taxon>Bacteria</taxon>
        <taxon>Bacillati</taxon>
        <taxon>Bacillota</taxon>
        <taxon>Bacilli</taxon>
        <taxon>Bacillales</taxon>
        <taxon>Bacillaceae</taxon>
        <taxon>Gracilibacillus</taxon>
    </lineage>
</organism>
<dbReference type="CDD" id="cd00093">
    <property type="entry name" value="HTH_XRE"/>
    <property type="match status" value="1"/>
</dbReference>
<evidence type="ECO:0000313" key="2">
    <source>
        <dbReference type="EMBL" id="MRI66191.1"/>
    </source>
</evidence>
<sequence>MELNHYIRKLRGNESARKIADRAGISHSYWLDIENGYSRASGKSVKPSKKILVKIAKALAETNRLDGKEITFKLFELAGFTEKPKQVNSPFTICKIKNESLESDTFDYPVNDLNYHLEDLVNQKYYKNILLNDRDLKFIKKVIESYLETYKGTKQNGN</sequence>
<dbReference type="InterPro" id="IPR001387">
    <property type="entry name" value="Cro/C1-type_HTH"/>
</dbReference>
<feature type="domain" description="HTH cro/C1-type" evidence="1">
    <location>
        <begin position="6"/>
        <end position="65"/>
    </location>
</feature>
<evidence type="ECO:0000259" key="1">
    <source>
        <dbReference type="SMART" id="SM00530"/>
    </source>
</evidence>
<dbReference type="SUPFAM" id="SSF47413">
    <property type="entry name" value="lambda repressor-like DNA-binding domains"/>
    <property type="match status" value="1"/>
</dbReference>
<dbReference type="RefSeq" id="WP_144547122.1">
    <property type="nucleotide sequence ID" value="NZ_JBHUMW010000103.1"/>
</dbReference>
<proteinExistence type="predicted"/>
<name>A0A6N7QZ76_9BACI</name>
<dbReference type="AlphaFoldDB" id="A0A6N7QZ76"/>
<dbReference type="SMART" id="SM00530">
    <property type="entry name" value="HTH_XRE"/>
    <property type="match status" value="1"/>
</dbReference>
<protein>
    <recommendedName>
        <fullName evidence="1">HTH cro/C1-type domain-containing protein</fullName>
    </recommendedName>
</protein>
<comment type="caution">
    <text evidence="2">The sequence shown here is derived from an EMBL/GenBank/DDBJ whole genome shotgun (WGS) entry which is preliminary data.</text>
</comment>
<gene>
    <name evidence="2" type="ORF">GH885_07505</name>
</gene>